<evidence type="ECO:0000313" key="2">
    <source>
        <dbReference type="EMBL" id="NYJ19213.1"/>
    </source>
</evidence>
<keyword evidence="1" id="KW-0732">Signal</keyword>
<accession>A0A7Z0ED04</accession>
<keyword evidence="3" id="KW-1185">Reference proteome</keyword>
<evidence type="ECO:0000256" key="1">
    <source>
        <dbReference type="SAM" id="SignalP"/>
    </source>
</evidence>
<name>A0A7Z0ED04_9MICO</name>
<dbReference type="RefSeq" id="WP_179578013.1">
    <property type="nucleotide sequence ID" value="NZ_JACCFM010000001.1"/>
</dbReference>
<dbReference type="PROSITE" id="PS51257">
    <property type="entry name" value="PROKAR_LIPOPROTEIN"/>
    <property type="match status" value="1"/>
</dbReference>
<gene>
    <name evidence="2" type="ORF">HNR05_001004</name>
</gene>
<feature type="chain" id="PRO_5031291898" evidence="1">
    <location>
        <begin position="21"/>
        <end position="135"/>
    </location>
</feature>
<dbReference type="AlphaFoldDB" id="A0A7Z0ED04"/>
<sequence length="135" mass="14085">MNKILPAIAAVFLLAGCSSAVEPVATPTPTAEVVANQDACATFGEVTVDLAEVIVNPPADKTLIEATDGMVQRFDAAYLVSEGDVKARIGKTMDELPSSGLHMLYLDGEDYLANIAAVGRACEAEGAKMKIVGWS</sequence>
<dbReference type="Proteomes" id="UP000537260">
    <property type="component" value="Unassembled WGS sequence"/>
</dbReference>
<organism evidence="2 3">
    <name type="scientific">Glaciibacter psychrotolerans</name>
    <dbReference type="NCBI Taxonomy" id="670054"/>
    <lineage>
        <taxon>Bacteria</taxon>
        <taxon>Bacillati</taxon>
        <taxon>Actinomycetota</taxon>
        <taxon>Actinomycetes</taxon>
        <taxon>Micrococcales</taxon>
        <taxon>Microbacteriaceae</taxon>
        <taxon>Glaciibacter</taxon>
    </lineage>
</organism>
<evidence type="ECO:0000313" key="3">
    <source>
        <dbReference type="Proteomes" id="UP000537260"/>
    </source>
</evidence>
<dbReference type="EMBL" id="JACCFM010000001">
    <property type="protein sequence ID" value="NYJ19213.1"/>
    <property type="molecule type" value="Genomic_DNA"/>
</dbReference>
<feature type="signal peptide" evidence="1">
    <location>
        <begin position="1"/>
        <end position="20"/>
    </location>
</feature>
<comment type="caution">
    <text evidence="2">The sequence shown here is derived from an EMBL/GenBank/DDBJ whole genome shotgun (WGS) entry which is preliminary data.</text>
</comment>
<proteinExistence type="predicted"/>
<protein>
    <submittedName>
        <fullName evidence="2">Uncharacterized protein</fullName>
    </submittedName>
</protein>
<reference evidence="2 3" key="1">
    <citation type="submission" date="2020-07" db="EMBL/GenBank/DDBJ databases">
        <title>Sequencing the genomes of 1000 actinobacteria strains.</title>
        <authorList>
            <person name="Klenk H.-P."/>
        </authorList>
    </citation>
    <scope>NUCLEOTIDE SEQUENCE [LARGE SCALE GENOMIC DNA]</scope>
    <source>
        <strain evidence="2 3">LI1</strain>
    </source>
</reference>